<evidence type="ECO:0000256" key="1">
    <source>
        <dbReference type="SAM" id="SignalP"/>
    </source>
</evidence>
<dbReference type="STRING" id="90262.A0A1X2HH81"/>
<evidence type="ECO:0000313" key="3">
    <source>
        <dbReference type="Proteomes" id="UP000193560"/>
    </source>
</evidence>
<name>A0A1X2HH81_9FUNG</name>
<evidence type="ECO:0000313" key="2">
    <source>
        <dbReference type="EMBL" id="ORY98299.1"/>
    </source>
</evidence>
<dbReference type="AlphaFoldDB" id="A0A1X2HH81"/>
<keyword evidence="3" id="KW-1185">Reference proteome</keyword>
<feature type="chain" id="PRO_5012326625" evidence="1">
    <location>
        <begin position="24"/>
        <end position="584"/>
    </location>
</feature>
<gene>
    <name evidence="2" type="ORF">BCR42DRAFT_444712</name>
</gene>
<feature type="signal peptide" evidence="1">
    <location>
        <begin position="1"/>
        <end position="23"/>
    </location>
</feature>
<organism evidence="2 3">
    <name type="scientific">Absidia repens</name>
    <dbReference type="NCBI Taxonomy" id="90262"/>
    <lineage>
        <taxon>Eukaryota</taxon>
        <taxon>Fungi</taxon>
        <taxon>Fungi incertae sedis</taxon>
        <taxon>Mucoromycota</taxon>
        <taxon>Mucoromycotina</taxon>
        <taxon>Mucoromycetes</taxon>
        <taxon>Mucorales</taxon>
        <taxon>Cunninghamellaceae</taxon>
        <taxon>Absidia</taxon>
    </lineage>
</organism>
<keyword evidence="1" id="KW-0732">Signal</keyword>
<comment type="caution">
    <text evidence="2">The sequence shown here is derived from an EMBL/GenBank/DDBJ whole genome shotgun (WGS) entry which is preliminary data.</text>
</comment>
<protein>
    <submittedName>
        <fullName evidence="2">Uncharacterized protein</fullName>
    </submittedName>
</protein>
<dbReference type="Proteomes" id="UP000193560">
    <property type="component" value="Unassembled WGS sequence"/>
</dbReference>
<reference evidence="2 3" key="1">
    <citation type="submission" date="2016-07" db="EMBL/GenBank/DDBJ databases">
        <title>Pervasive Adenine N6-methylation of Active Genes in Fungi.</title>
        <authorList>
            <consortium name="DOE Joint Genome Institute"/>
            <person name="Mondo S.J."/>
            <person name="Dannebaum R.O."/>
            <person name="Kuo R.C."/>
            <person name="Labutti K."/>
            <person name="Haridas S."/>
            <person name="Kuo A."/>
            <person name="Salamov A."/>
            <person name="Ahrendt S.R."/>
            <person name="Lipzen A."/>
            <person name="Sullivan W."/>
            <person name="Andreopoulos W.B."/>
            <person name="Clum A."/>
            <person name="Lindquist E."/>
            <person name="Daum C."/>
            <person name="Ramamoorthy G.K."/>
            <person name="Gryganskyi A."/>
            <person name="Culley D."/>
            <person name="Magnuson J.K."/>
            <person name="James T.Y."/>
            <person name="O'Malley M.A."/>
            <person name="Stajich J.E."/>
            <person name="Spatafora J.W."/>
            <person name="Visel A."/>
            <person name="Grigoriev I.V."/>
        </authorList>
    </citation>
    <scope>NUCLEOTIDE SEQUENCE [LARGE SCALE GENOMIC DNA]</scope>
    <source>
        <strain evidence="2 3">NRRL 1336</strain>
    </source>
</reference>
<dbReference type="EMBL" id="MCGE01000065">
    <property type="protein sequence ID" value="ORY98299.1"/>
    <property type="molecule type" value="Genomic_DNA"/>
</dbReference>
<accession>A0A1X2HH81</accession>
<sequence>MSLLWTLTWTWCWILLPCLLILALEKTSTIVDSDGATLPATTLWKVDQGSTQKIKHMSLVKSFFYEEDPQDTELPKSVYRLDKFLHFGAFGGFDFSPAFRSDSYGCGVHSMKAYHTFKHPYYHRDNHSNRHTAQLSAYDMWMCGDKAKNYFKFINRDTKEAADKTFGGRLELTVSFRKALENQEELMRTMISAFEHTTVQPTLELCTLLRNRANALSEVASNVSWQDRDRFAAKQLSLVAFLAWCGTGLLSRPDTFSIWRGISSYAEESSCTSSDLLLVPYALKYNSNGHLGLSVALSQSDLRAIYHKDYNAVSSPPRRVPANATPSRVTHLLEVSFGFVDSTLSVPGDVDSLFDAPVVPNTQDLEPTAPAMLDPVASLFDLSFFDFSISTSGNFGLVISAFHTHGVSSDFVKVLVKVWLHDMVNRNSLVHGRPDILDMIDDVFHNGGEERLSHPRRTDTLFRDSSYYLLCKYDVKNRGTISSSHMKHFFHANDVGSRLDTLQSVLSTRYFMQTPSLRAYRCIVTWLREDSARSPLVGVLQENLSRHLNSYEFLPKLRPERLEALVTRRGSMIHIYSKQLTLDL</sequence>
<proteinExistence type="predicted"/>